<proteinExistence type="predicted"/>
<accession>A0A5N1J3T2</accession>
<evidence type="ECO:0000313" key="2">
    <source>
        <dbReference type="Proteomes" id="UP000326344"/>
    </source>
</evidence>
<sequence length="150" mass="16830">MEANFVILNPMEEFATALEQIDEHILQVATNHLAATEHAKQLLEKAEDRLISGSPGTISLKRYGHRPLSQHDVDTIINSLGSDVDKQAIADLGNAQRALSERLKGTSYVGLVIEQANIPYAQYYQRSLKPELWKPEQMVAVVEVLKRLRI</sequence>
<keyword evidence="2" id="KW-1185">Reference proteome</keyword>
<name>A0A5N1J3T2_9BACT</name>
<gene>
    <name evidence="1" type="ORF">F0P93_30675</name>
</gene>
<dbReference type="Proteomes" id="UP000326344">
    <property type="component" value="Unassembled WGS sequence"/>
</dbReference>
<dbReference type="EMBL" id="VTWS01000013">
    <property type="protein sequence ID" value="KAA9341202.1"/>
    <property type="molecule type" value="Genomic_DNA"/>
</dbReference>
<comment type="caution">
    <text evidence="1">The sequence shown here is derived from an EMBL/GenBank/DDBJ whole genome shotgun (WGS) entry which is preliminary data.</text>
</comment>
<protein>
    <submittedName>
        <fullName evidence="1">Uncharacterized protein</fullName>
    </submittedName>
</protein>
<organism evidence="1 2">
    <name type="scientific">Larkinella humicola</name>
    <dbReference type="NCBI Taxonomy" id="2607654"/>
    <lineage>
        <taxon>Bacteria</taxon>
        <taxon>Pseudomonadati</taxon>
        <taxon>Bacteroidota</taxon>
        <taxon>Cytophagia</taxon>
        <taxon>Cytophagales</taxon>
        <taxon>Spirosomataceae</taxon>
        <taxon>Larkinella</taxon>
    </lineage>
</organism>
<dbReference type="RefSeq" id="WP_150881610.1">
    <property type="nucleotide sequence ID" value="NZ_VTWS01000013.1"/>
</dbReference>
<dbReference type="AlphaFoldDB" id="A0A5N1J3T2"/>
<reference evidence="1 2" key="1">
    <citation type="submission" date="2019-09" db="EMBL/GenBank/DDBJ databases">
        <title>Genome Sequence of Larkinella sp MA1.</title>
        <authorList>
            <person name="Srinivasan S."/>
        </authorList>
    </citation>
    <scope>NUCLEOTIDE SEQUENCE [LARGE SCALE GENOMIC DNA]</scope>
    <source>
        <strain evidence="1 2">MA1</strain>
    </source>
</reference>
<evidence type="ECO:0000313" key="1">
    <source>
        <dbReference type="EMBL" id="KAA9341202.1"/>
    </source>
</evidence>